<evidence type="ECO:0000256" key="4">
    <source>
        <dbReference type="ARBA" id="ARBA00022970"/>
    </source>
</evidence>
<name>A0ABV0F6C4_9ENTE</name>
<feature type="signal peptide" evidence="5">
    <location>
        <begin position="1"/>
        <end position="20"/>
    </location>
</feature>
<dbReference type="PANTHER" id="PTHR30483">
    <property type="entry name" value="LEUCINE-SPECIFIC-BINDING PROTEIN"/>
    <property type="match status" value="1"/>
</dbReference>
<dbReference type="Gene3D" id="3.40.50.2300">
    <property type="match status" value="2"/>
</dbReference>
<evidence type="ECO:0000256" key="2">
    <source>
        <dbReference type="ARBA" id="ARBA00022448"/>
    </source>
</evidence>
<feature type="chain" id="PRO_5045138346" evidence="5">
    <location>
        <begin position="21"/>
        <end position="395"/>
    </location>
</feature>
<keyword evidence="2" id="KW-0813">Transport</keyword>
<comment type="caution">
    <text evidence="7">The sequence shown here is derived from an EMBL/GenBank/DDBJ whole genome shotgun (WGS) entry which is preliminary data.</text>
</comment>
<dbReference type="InterPro" id="IPR028081">
    <property type="entry name" value="Leu-bd"/>
</dbReference>
<gene>
    <name evidence="7" type="ORF">BAU18_002251</name>
</gene>
<evidence type="ECO:0000313" key="8">
    <source>
        <dbReference type="Proteomes" id="UP001429357"/>
    </source>
</evidence>
<dbReference type="RefSeq" id="WP_161869632.1">
    <property type="nucleotide sequence ID" value="NZ_MAEI02000001.1"/>
</dbReference>
<reference evidence="8" key="1">
    <citation type="submission" date="2016-06" db="EMBL/GenBank/DDBJ databases">
        <title>Four novel species of enterococci isolated from chicken manure.</title>
        <authorList>
            <person name="Van Tyne D."/>
        </authorList>
    </citation>
    <scope>NUCLEOTIDE SEQUENCE [LARGE SCALE GENOMIC DNA]</scope>
    <source>
        <strain evidence="8">JM9A</strain>
    </source>
</reference>
<keyword evidence="4" id="KW-0029">Amino-acid transport</keyword>
<sequence length="395" mass="42006">MKKKLAFLFMGLLLLSACSAAPKGSGTAGSATADGGNKQSGDTIKLGMNMELSGDVSAYGNQEKEGIEMAVAEINEAGGIDGKQIELITKDNKSNSTEAVSVTTSLATQDQVVAILGPATSGAVKAALPNATKVQVPLVTPSGTDDSITLQDGKVQEYAFRTCFQDSFQGKVLAVYAHETLKTDKAVILGDNSSDYAKGLTKAFKDAYEGEIVAEENFTKGDKDFQAVLTKIKDKDFNVMYLPGYYGETGLITKQAREMGIDVPILGPDGFSDPKYVEIAGKENVNDIYYASHFSTKVDASEKVTTFIDAFKTKYGKEPSSFNALSYDAVYMVKQAIEEQGSADSTAITKGLAELKDFEGVTGKMTIDKDHNPEKSAVVLGMQEGVEASADVVNP</sequence>
<dbReference type="SUPFAM" id="SSF53822">
    <property type="entry name" value="Periplasmic binding protein-like I"/>
    <property type="match status" value="1"/>
</dbReference>
<reference evidence="7 8" key="2">
    <citation type="submission" date="2024-02" db="EMBL/GenBank/DDBJ databases">
        <title>The Genome Sequence of Enterococcus diestrammenae JM9A.</title>
        <authorList>
            <person name="Earl A."/>
            <person name="Manson A."/>
            <person name="Gilmore M."/>
            <person name="Sanders J."/>
            <person name="Shea T."/>
            <person name="Howe W."/>
            <person name="Livny J."/>
            <person name="Cuomo C."/>
            <person name="Neafsey D."/>
            <person name="Birren B."/>
        </authorList>
    </citation>
    <scope>NUCLEOTIDE SEQUENCE [LARGE SCALE GENOMIC DNA]</scope>
    <source>
        <strain evidence="7 8">JM9A</strain>
    </source>
</reference>
<evidence type="ECO:0000259" key="6">
    <source>
        <dbReference type="Pfam" id="PF13458"/>
    </source>
</evidence>
<accession>A0ABV0F6C4</accession>
<dbReference type="Proteomes" id="UP001429357">
    <property type="component" value="Unassembled WGS sequence"/>
</dbReference>
<dbReference type="InterPro" id="IPR000709">
    <property type="entry name" value="Leu_Ile_Val-bd"/>
</dbReference>
<evidence type="ECO:0000256" key="3">
    <source>
        <dbReference type="ARBA" id="ARBA00022729"/>
    </source>
</evidence>
<dbReference type="InterPro" id="IPR051010">
    <property type="entry name" value="BCAA_transport"/>
</dbReference>
<dbReference type="PRINTS" id="PR00337">
    <property type="entry name" value="LEUILEVALBP"/>
</dbReference>
<dbReference type="InterPro" id="IPR028082">
    <property type="entry name" value="Peripla_BP_I"/>
</dbReference>
<dbReference type="CDD" id="cd06347">
    <property type="entry name" value="PBP1_ABC_LivK_ligand_binding-like"/>
    <property type="match status" value="1"/>
</dbReference>
<protein>
    <submittedName>
        <fullName evidence="7">Branched-chain amino acid transport system substrate-binding protein</fullName>
    </submittedName>
</protein>
<keyword evidence="8" id="KW-1185">Reference proteome</keyword>
<organism evidence="7 8">
    <name type="scientific">Enterococcus diestrammenae</name>
    <dbReference type="NCBI Taxonomy" id="1155073"/>
    <lineage>
        <taxon>Bacteria</taxon>
        <taxon>Bacillati</taxon>
        <taxon>Bacillota</taxon>
        <taxon>Bacilli</taxon>
        <taxon>Lactobacillales</taxon>
        <taxon>Enterococcaceae</taxon>
        <taxon>Enterococcus</taxon>
    </lineage>
</organism>
<evidence type="ECO:0000313" key="7">
    <source>
        <dbReference type="EMBL" id="MEO1782637.1"/>
    </source>
</evidence>
<dbReference type="PANTHER" id="PTHR30483:SF6">
    <property type="entry name" value="PERIPLASMIC BINDING PROTEIN OF ABC TRANSPORTER FOR NATURAL AMINO ACIDS"/>
    <property type="match status" value="1"/>
</dbReference>
<evidence type="ECO:0000256" key="1">
    <source>
        <dbReference type="ARBA" id="ARBA00010062"/>
    </source>
</evidence>
<evidence type="ECO:0000256" key="5">
    <source>
        <dbReference type="SAM" id="SignalP"/>
    </source>
</evidence>
<feature type="domain" description="Leucine-binding protein" evidence="6">
    <location>
        <begin position="43"/>
        <end position="380"/>
    </location>
</feature>
<comment type="similarity">
    <text evidence="1">Belongs to the leucine-binding protein family.</text>
</comment>
<dbReference type="EMBL" id="MAEI02000001">
    <property type="protein sequence ID" value="MEO1782637.1"/>
    <property type="molecule type" value="Genomic_DNA"/>
</dbReference>
<proteinExistence type="inferred from homology"/>
<dbReference type="Pfam" id="PF13458">
    <property type="entry name" value="Peripla_BP_6"/>
    <property type="match status" value="1"/>
</dbReference>
<dbReference type="PROSITE" id="PS51257">
    <property type="entry name" value="PROKAR_LIPOPROTEIN"/>
    <property type="match status" value="1"/>
</dbReference>
<keyword evidence="3 5" id="KW-0732">Signal</keyword>